<comment type="caution">
    <text evidence="6">The sequence shown here is derived from an EMBL/GenBank/DDBJ whole genome shotgun (WGS) entry which is preliminary data.</text>
</comment>
<dbReference type="AlphaFoldDB" id="A0A211YV65"/>
<dbReference type="CDD" id="cd02968">
    <property type="entry name" value="SCO"/>
    <property type="match status" value="1"/>
</dbReference>
<dbReference type="RefSeq" id="WP_088157720.1">
    <property type="nucleotide sequence ID" value="NZ_NHON01000161.1"/>
</dbReference>
<comment type="similarity">
    <text evidence="1">Belongs to the SCO1/2 family.</text>
</comment>
<protein>
    <recommendedName>
        <fullName evidence="5">Thioredoxin domain-containing protein</fullName>
    </recommendedName>
</protein>
<keyword evidence="4" id="KW-1015">Disulfide bond</keyword>
<dbReference type="Pfam" id="PF02630">
    <property type="entry name" value="SCO1-SenC"/>
    <property type="match status" value="1"/>
</dbReference>
<evidence type="ECO:0000313" key="6">
    <source>
        <dbReference type="EMBL" id="OWJ56737.1"/>
    </source>
</evidence>
<accession>A0A211YV65</accession>
<evidence type="ECO:0000259" key="5">
    <source>
        <dbReference type="PROSITE" id="PS51352"/>
    </source>
</evidence>
<dbReference type="InterPro" id="IPR013766">
    <property type="entry name" value="Thioredoxin_domain"/>
</dbReference>
<keyword evidence="2 3" id="KW-0186">Copper</keyword>
<dbReference type="EMBL" id="NHON01000161">
    <property type="protein sequence ID" value="OWJ56737.1"/>
    <property type="molecule type" value="Genomic_DNA"/>
</dbReference>
<dbReference type="Gene3D" id="3.40.30.10">
    <property type="entry name" value="Glutaredoxin"/>
    <property type="match status" value="1"/>
</dbReference>
<dbReference type="OrthoDB" id="9790194at2"/>
<keyword evidence="7" id="KW-1185">Reference proteome</keyword>
<gene>
    <name evidence="6" type="ORF">BWR60_34745</name>
</gene>
<name>A0A211YV65_9PROT</name>
<reference evidence="7" key="1">
    <citation type="submission" date="2017-05" db="EMBL/GenBank/DDBJ databases">
        <authorList>
            <person name="Macchi M."/>
            <person name="Festa S."/>
            <person name="Coppotelli B.M."/>
            <person name="Morelli I.S."/>
        </authorList>
    </citation>
    <scope>NUCLEOTIDE SEQUENCE [LARGE SCALE GENOMIC DNA]</scope>
    <source>
        <strain evidence="7">I</strain>
    </source>
</reference>
<feature type="binding site" evidence="3">
    <location>
        <position position="80"/>
    </location>
    <ligand>
        <name>Cu cation</name>
        <dbReference type="ChEBI" id="CHEBI:23378"/>
    </ligand>
</feature>
<feature type="domain" description="Thioredoxin" evidence="5">
    <location>
        <begin position="38"/>
        <end position="202"/>
    </location>
</feature>
<organism evidence="6 7">
    <name type="scientific">Inquilinus limosus</name>
    <dbReference type="NCBI Taxonomy" id="171674"/>
    <lineage>
        <taxon>Bacteria</taxon>
        <taxon>Pseudomonadati</taxon>
        <taxon>Pseudomonadota</taxon>
        <taxon>Alphaproteobacteria</taxon>
        <taxon>Rhodospirillales</taxon>
        <taxon>Rhodospirillaceae</taxon>
        <taxon>Inquilinus</taxon>
    </lineage>
</organism>
<dbReference type="FunFam" id="3.40.30.10:FF:000013">
    <property type="entry name" value="Blast:Protein SCO1 homolog, mitochondrial"/>
    <property type="match status" value="1"/>
</dbReference>
<evidence type="ECO:0000256" key="1">
    <source>
        <dbReference type="ARBA" id="ARBA00010996"/>
    </source>
</evidence>
<keyword evidence="3" id="KW-0479">Metal-binding</keyword>
<dbReference type="Proteomes" id="UP000196655">
    <property type="component" value="Unassembled WGS sequence"/>
</dbReference>
<dbReference type="SUPFAM" id="SSF52833">
    <property type="entry name" value="Thioredoxin-like"/>
    <property type="match status" value="1"/>
</dbReference>
<sequence>MRARILVPVLLAVTAILVGAAGFLLVYSKDPATGRVVALGTEPGGPFRLTDQTGATLTDAELKGRPFAVFFGFTHCPEICPTTLWEMSQALAALGPDGDRLRVLFVTVDPERDRPEMLQQYLQSFDPRITGLTGTPEEIAAVAKSYRVYWRKVPTTDGDYTMDHSAMVYLMDAEGRFRDIIAYGTPEPERLAALRRLLAADA</sequence>
<dbReference type="InterPro" id="IPR036249">
    <property type="entry name" value="Thioredoxin-like_sf"/>
</dbReference>
<dbReference type="PANTHER" id="PTHR12151:SF25">
    <property type="entry name" value="LINALOOL DEHYDRATASE_ISOMERASE DOMAIN-CONTAINING PROTEIN"/>
    <property type="match status" value="1"/>
</dbReference>
<evidence type="ECO:0000256" key="3">
    <source>
        <dbReference type="PIRSR" id="PIRSR603782-1"/>
    </source>
</evidence>
<dbReference type="STRING" id="1122125.GCA_000423185_01864"/>
<evidence type="ECO:0000256" key="2">
    <source>
        <dbReference type="ARBA" id="ARBA00023008"/>
    </source>
</evidence>
<evidence type="ECO:0000256" key="4">
    <source>
        <dbReference type="PIRSR" id="PIRSR603782-2"/>
    </source>
</evidence>
<feature type="binding site" evidence="3">
    <location>
        <position position="164"/>
    </location>
    <ligand>
        <name>Cu cation</name>
        <dbReference type="ChEBI" id="CHEBI:23378"/>
    </ligand>
</feature>
<feature type="disulfide bond" description="Redox-active" evidence="4">
    <location>
        <begin position="76"/>
        <end position="80"/>
    </location>
</feature>
<feature type="binding site" evidence="3">
    <location>
        <position position="76"/>
    </location>
    <ligand>
        <name>Cu cation</name>
        <dbReference type="ChEBI" id="CHEBI:23378"/>
    </ligand>
</feature>
<proteinExistence type="inferred from homology"/>
<evidence type="ECO:0000313" key="7">
    <source>
        <dbReference type="Proteomes" id="UP000196655"/>
    </source>
</evidence>
<dbReference type="GO" id="GO:0046872">
    <property type="term" value="F:metal ion binding"/>
    <property type="evidence" value="ECO:0007669"/>
    <property type="project" value="UniProtKB-KW"/>
</dbReference>
<dbReference type="PROSITE" id="PS51352">
    <property type="entry name" value="THIOREDOXIN_2"/>
    <property type="match status" value="1"/>
</dbReference>
<dbReference type="PANTHER" id="PTHR12151">
    <property type="entry name" value="ELECTRON TRANSPORT PROTIN SCO1/SENC FAMILY MEMBER"/>
    <property type="match status" value="1"/>
</dbReference>
<dbReference type="InterPro" id="IPR003782">
    <property type="entry name" value="SCO1/SenC"/>
</dbReference>